<protein>
    <submittedName>
        <fullName evidence="1">Uncharacterized protein</fullName>
    </submittedName>
</protein>
<evidence type="ECO:0000313" key="1">
    <source>
        <dbReference type="EMBL" id="KAK9220925.1"/>
    </source>
</evidence>
<sequence>MTSSHVGINIELKLKTTFLYQQSVGSTGNGVPLSDLTGFAPQFESQGSHLCWENLCLPVRVGTSSLGCAIAALVATYGADDIAWSNCGLEWKKLSKLFVDTMISNASLDASYGPRKQESLRAVVWRWHACIDEGTSLGAELTFKLAELMVLMGTPNIF</sequence>
<organism evidence="1 2">
    <name type="scientific">Citrus x changshan-huyou</name>
    <dbReference type="NCBI Taxonomy" id="2935761"/>
    <lineage>
        <taxon>Eukaryota</taxon>
        <taxon>Viridiplantae</taxon>
        <taxon>Streptophyta</taxon>
        <taxon>Embryophyta</taxon>
        <taxon>Tracheophyta</taxon>
        <taxon>Spermatophyta</taxon>
        <taxon>Magnoliopsida</taxon>
        <taxon>eudicotyledons</taxon>
        <taxon>Gunneridae</taxon>
        <taxon>Pentapetalae</taxon>
        <taxon>rosids</taxon>
        <taxon>malvids</taxon>
        <taxon>Sapindales</taxon>
        <taxon>Rutaceae</taxon>
        <taxon>Aurantioideae</taxon>
        <taxon>Citrus</taxon>
    </lineage>
</organism>
<dbReference type="AlphaFoldDB" id="A0AAP0MS17"/>
<dbReference type="PANTHER" id="PTHR47951">
    <property type="entry name" value="OS08G0547900 PROTEIN"/>
    <property type="match status" value="1"/>
</dbReference>
<keyword evidence="2" id="KW-1185">Reference proteome</keyword>
<evidence type="ECO:0000313" key="2">
    <source>
        <dbReference type="Proteomes" id="UP001428341"/>
    </source>
</evidence>
<comment type="caution">
    <text evidence="1">The sequence shown here is derived from an EMBL/GenBank/DDBJ whole genome shotgun (WGS) entry which is preliminary data.</text>
</comment>
<name>A0AAP0MS17_9ROSI</name>
<reference evidence="1 2" key="1">
    <citation type="submission" date="2024-05" db="EMBL/GenBank/DDBJ databases">
        <title>Haplotype-resolved chromosome-level genome assembly of Huyou (Citrus changshanensis).</title>
        <authorList>
            <person name="Miao C."/>
            <person name="Chen W."/>
            <person name="Wu Y."/>
            <person name="Wang L."/>
            <person name="Zhao S."/>
            <person name="Grierson D."/>
            <person name="Xu C."/>
            <person name="Chen K."/>
        </authorList>
    </citation>
    <scope>NUCLEOTIDE SEQUENCE [LARGE SCALE GENOMIC DNA]</scope>
    <source>
        <strain evidence="1">01-14</strain>
        <tissue evidence="1">Leaf</tissue>
    </source>
</reference>
<accession>A0AAP0MS17</accession>
<proteinExistence type="predicted"/>
<dbReference type="Proteomes" id="UP001428341">
    <property type="component" value="Unassembled WGS sequence"/>
</dbReference>
<gene>
    <name evidence="1" type="ORF">WN944_009349</name>
</gene>
<dbReference type="EMBL" id="JBCGBO010000002">
    <property type="protein sequence ID" value="KAK9220925.1"/>
    <property type="molecule type" value="Genomic_DNA"/>
</dbReference>
<dbReference type="PANTHER" id="PTHR47951:SF7">
    <property type="entry name" value="FLAVONOID 3',5'-HYDROXYLASE-LIKE ISOFORM X1"/>
    <property type="match status" value="1"/>
</dbReference>